<evidence type="ECO:0000256" key="1">
    <source>
        <dbReference type="SAM" id="MobiDB-lite"/>
    </source>
</evidence>
<dbReference type="EMBL" id="JANBVN010000030">
    <property type="protein sequence ID" value="KAJ9160881.1"/>
    <property type="molecule type" value="Genomic_DNA"/>
</dbReference>
<sequence length="796" mass="86160">MAYRPITATPAKKGFINASMDRANRTTAASDFANIKGVNSNVTNLKPFTTSHKFSAYVEDSDTDDDGHNGGGAKLTPQPRGVTSEKTMRFQDYYDDYRVAGGGASLSAPRPKAQASAFFSPQTIRWGKSVAFANAVSKQAESETNDEHESQSDNGDALSSCDGAETVATSHKTVTTGRSGGTQGSSPNTMMSPGYSTTTPKAKAFTGGDPMQFMQTVPAHFAPRPDSRLVTGAPPPAFDLASNLSNLVGQVIARATQSTPGSLRSDGRSPGMADGQPVVAQDVFQANSTAASPFSATSALRQRGNNVNADIFRSNNLSSPGSITSSLIHRDSLGSGNGISPSKLQRRSGYDISWEDLLAQTREAFSQLALPQVSEQPVTFTPSIPASDMLNMLTSGFTTRPAFDLATSPNFEPFIPGASMVNQTVNPVVKIDELPYEAKVSDIIAFVGGNAKILNDADEPVHIMMERLTAKTGAAYIEFYDFDSAMKVVDKHRQSKAHGKPVRINTRIVTVSIASQDQLLKDLFPYARDVNWMVGQPHIQVPPEKFKGFVTDEELIQLVKNIEFPFRGPYTKSCPQRSVETLISILKKLPWHMTAYITIRQRHRVYKTVVDMIQALQGAIYNSDHRRPAVGGGGGGPMSSFSEVLNEKLLKRLVRAAMGCPGFSPLMKDDIAFISSLDERQAMEYGVPGSAARWRHIYTLIPNPGVPGDVVEYFISLTRDETTRMVNALPPSLRRQVRATGSETDSYLGFFWAVAGFPAGDEFENMSLRRAADLELGAIDAILARALPRQGLLTSA</sequence>
<feature type="region of interest" description="Disordered" evidence="1">
    <location>
        <begin position="137"/>
        <end position="207"/>
    </location>
</feature>
<dbReference type="InterPro" id="IPR012677">
    <property type="entry name" value="Nucleotide-bd_a/b_plait_sf"/>
</dbReference>
<feature type="region of interest" description="Disordered" evidence="1">
    <location>
        <begin position="256"/>
        <end position="275"/>
    </location>
</feature>
<dbReference type="SUPFAM" id="SSF54928">
    <property type="entry name" value="RNA-binding domain, RBD"/>
    <property type="match status" value="1"/>
</dbReference>
<accession>A0AA38W204</accession>
<proteinExistence type="predicted"/>
<name>A0AA38W204_9PEZI</name>
<comment type="caution">
    <text evidence="2">The sequence shown here is derived from an EMBL/GenBank/DDBJ whole genome shotgun (WGS) entry which is preliminary data.</text>
</comment>
<protein>
    <submittedName>
        <fullName evidence="2">RNA recognition, RNP-1</fullName>
    </submittedName>
</protein>
<evidence type="ECO:0000313" key="2">
    <source>
        <dbReference type="EMBL" id="KAJ9160881.1"/>
    </source>
</evidence>
<dbReference type="GO" id="GO:0003676">
    <property type="term" value="F:nucleic acid binding"/>
    <property type="evidence" value="ECO:0007669"/>
    <property type="project" value="InterPro"/>
</dbReference>
<dbReference type="AlphaFoldDB" id="A0AA38W204"/>
<dbReference type="InterPro" id="IPR035979">
    <property type="entry name" value="RBD_domain_sf"/>
</dbReference>
<dbReference type="Gene3D" id="3.30.70.330">
    <property type="match status" value="1"/>
</dbReference>
<feature type="region of interest" description="Disordered" evidence="1">
    <location>
        <begin position="61"/>
        <end position="85"/>
    </location>
</feature>
<organism evidence="2 3">
    <name type="scientific">Coniochaeta hoffmannii</name>
    <dbReference type="NCBI Taxonomy" id="91930"/>
    <lineage>
        <taxon>Eukaryota</taxon>
        <taxon>Fungi</taxon>
        <taxon>Dikarya</taxon>
        <taxon>Ascomycota</taxon>
        <taxon>Pezizomycotina</taxon>
        <taxon>Sordariomycetes</taxon>
        <taxon>Sordariomycetidae</taxon>
        <taxon>Coniochaetales</taxon>
        <taxon>Coniochaetaceae</taxon>
        <taxon>Coniochaeta</taxon>
    </lineage>
</organism>
<evidence type="ECO:0000313" key="3">
    <source>
        <dbReference type="Proteomes" id="UP001174691"/>
    </source>
</evidence>
<gene>
    <name evidence="2" type="ORF">NKR19_g2859</name>
</gene>
<keyword evidence="3" id="KW-1185">Reference proteome</keyword>
<dbReference type="Proteomes" id="UP001174691">
    <property type="component" value="Unassembled WGS sequence"/>
</dbReference>
<feature type="compositionally biased region" description="Polar residues" evidence="1">
    <location>
        <begin position="187"/>
        <end position="200"/>
    </location>
</feature>
<reference evidence="2" key="1">
    <citation type="submission" date="2022-07" db="EMBL/GenBank/DDBJ databases">
        <title>Fungi with potential for degradation of polypropylene.</title>
        <authorList>
            <person name="Gostincar C."/>
        </authorList>
    </citation>
    <scope>NUCLEOTIDE SEQUENCE</scope>
    <source>
        <strain evidence="2">EXF-13287</strain>
    </source>
</reference>